<reference evidence="2" key="1">
    <citation type="submission" date="2022-06" db="EMBL/GenBank/DDBJ databases">
        <title>Genome Sequence of Candolleomyces eurysporus.</title>
        <authorList>
            <person name="Buettner E."/>
        </authorList>
    </citation>
    <scope>NUCLEOTIDE SEQUENCE</scope>
    <source>
        <strain evidence="2">VTCC 930004</strain>
    </source>
</reference>
<keyword evidence="1" id="KW-0472">Membrane</keyword>
<name>A0A9W8JU80_9AGAR</name>
<comment type="caution">
    <text evidence="2">The sequence shown here is derived from an EMBL/GenBank/DDBJ whole genome shotgun (WGS) entry which is preliminary data.</text>
</comment>
<dbReference type="OrthoDB" id="3021937at2759"/>
<organism evidence="2 3">
    <name type="scientific">Candolleomyces eurysporus</name>
    <dbReference type="NCBI Taxonomy" id="2828524"/>
    <lineage>
        <taxon>Eukaryota</taxon>
        <taxon>Fungi</taxon>
        <taxon>Dikarya</taxon>
        <taxon>Basidiomycota</taxon>
        <taxon>Agaricomycotina</taxon>
        <taxon>Agaricomycetes</taxon>
        <taxon>Agaricomycetidae</taxon>
        <taxon>Agaricales</taxon>
        <taxon>Agaricineae</taxon>
        <taxon>Psathyrellaceae</taxon>
        <taxon>Candolleomyces</taxon>
    </lineage>
</organism>
<evidence type="ECO:0000313" key="3">
    <source>
        <dbReference type="Proteomes" id="UP001140091"/>
    </source>
</evidence>
<accession>A0A9W8JU80</accession>
<evidence type="ECO:0000256" key="1">
    <source>
        <dbReference type="SAM" id="Phobius"/>
    </source>
</evidence>
<dbReference type="EMBL" id="JANBPK010000006">
    <property type="protein sequence ID" value="KAJ2936978.1"/>
    <property type="molecule type" value="Genomic_DNA"/>
</dbReference>
<gene>
    <name evidence="2" type="ORF">H1R20_g85</name>
</gene>
<dbReference type="Proteomes" id="UP001140091">
    <property type="component" value="Unassembled WGS sequence"/>
</dbReference>
<dbReference type="AlphaFoldDB" id="A0A9W8JU80"/>
<keyword evidence="1" id="KW-1133">Transmembrane helix</keyword>
<proteinExistence type="predicted"/>
<keyword evidence="3" id="KW-1185">Reference proteome</keyword>
<feature type="non-terminal residue" evidence="2">
    <location>
        <position position="112"/>
    </location>
</feature>
<feature type="transmembrane region" description="Helical" evidence="1">
    <location>
        <begin position="50"/>
        <end position="71"/>
    </location>
</feature>
<evidence type="ECO:0000313" key="2">
    <source>
        <dbReference type="EMBL" id="KAJ2936978.1"/>
    </source>
</evidence>
<feature type="transmembrane region" description="Helical" evidence="1">
    <location>
        <begin position="24"/>
        <end position="44"/>
    </location>
</feature>
<protein>
    <submittedName>
        <fullName evidence="2">Uncharacterized protein</fullName>
    </submittedName>
</protein>
<keyword evidence="1" id="KW-0812">Transmembrane</keyword>
<sequence>MNTLAVAEDYSTPSPMEFRGPYKVLLSLSILIPTIICTLSLSQLGKTSAYMAPIASFLTIVHALVVGTVCYREAQREPTFSPHEPRMTMTRRSNLIASYALDMVFGTQGRDR</sequence>